<proteinExistence type="predicted"/>
<keyword evidence="1" id="KW-0472">Membrane</keyword>
<protein>
    <submittedName>
        <fullName evidence="2">Uncharacterized protein</fullName>
    </submittedName>
</protein>
<dbReference type="AlphaFoldDB" id="A0A1Y6CPK7"/>
<keyword evidence="3" id="KW-1185">Reference proteome</keyword>
<feature type="transmembrane region" description="Helical" evidence="1">
    <location>
        <begin position="25"/>
        <end position="44"/>
    </location>
</feature>
<gene>
    <name evidence="2" type="ORF">SAMN06296036_13351</name>
</gene>
<dbReference type="OrthoDB" id="9980549at2"/>
<accession>A0A1Y6CPK7</accession>
<feature type="transmembrane region" description="Helical" evidence="1">
    <location>
        <begin position="56"/>
        <end position="75"/>
    </location>
</feature>
<keyword evidence="1" id="KW-1133">Transmembrane helix</keyword>
<evidence type="ECO:0000313" key="2">
    <source>
        <dbReference type="EMBL" id="SMF79291.1"/>
    </source>
</evidence>
<dbReference type="RefSeq" id="WP_132325476.1">
    <property type="nucleotide sequence ID" value="NZ_FWZT01000033.1"/>
</dbReference>
<sequence>MFLDWLNFINEDFRTALGNLEPKDFAYPSYTLLWLIILFFPLAGIDRQDPIAGMVYILYCLGAGATLLFALPNNFDKLSDFSIHLTSLILMGLVAGYRWFHRNNQTMTRDEHEENVAKKGTK</sequence>
<evidence type="ECO:0000313" key="3">
    <source>
        <dbReference type="Proteomes" id="UP000192907"/>
    </source>
</evidence>
<dbReference type="STRING" id="1513793.SAMN06296036_13351"/>
<dbReference type="Proteomes" id="UP000192907">
    <property type="component" value="Unassembled WGS sequence"/>
</dbReference>
<name>A0A1Y6CPK7_9BACT</name>
<keyword evidence="1" id="KW-0812">Transmembrane</keyword>
<dbReference type="EMBL" id="FWZT01000033">
    <property type="protein sequence ID" value="SMF79291.1"/>
    <property type="molecule type" value="Genomic_DNA"/>
</dbReference>
<reference evidence="3" key="1">
    <citation type="submission" date="2017-04" db="EMBL/GenBank/DDBJ databases">
        <authorList>
            <person name="Varghese N."/>
            <person name="Submissions S."/>
        </authorList>
    </citation>
    <scope>NUCLEOTIDE SEQUENCE [LARGE SCALE GENOMIC DNA]</scope>
    <source>
        <strain evidence="3">RKEM611</strain>
    </source>
</reference>
<feature type="transmembrane region" description="Helical" evidence="1">
    <location>
        <begin position="81"/>
        <end position="100"/>
    </location>
</feature>
<evidence type="ECO:0000256" key="1">
    <source>
        <dbReference type="SAM" id="Phobius"/>
    </source>
</evidence>
<organism evidence="2 3">
    <name type="scientific">Pseudobacteriovorax antillogorgiicola</name>
    <dbReference type="NCBI Taxonomy" id="1513793"/>
    <lineage>
        <taxon>Bacteria</taxon>
        <taxon>Pseudomonadati</taxon>
        <taxon>Bdellovibrionota</taxon>
        <taxon>Oligoflexia</taxon>
        <taxon>Oligoflexales</taxon>
        <taxon>Pseudobacteriovoracaceae</taxon>
        <taxon>Pseudobacteriovorax</taxon>
    </lineage>
</organism>